<sequence length="210" mass="24029">MGHRNSNAQNGHNNEYHYPRNRNPQFQTKNNNGQYFTQNVRPQWQLNGNFHPETDIRDKTPQMMDSSHKIIHILTLIYLIQEPGMVVQNVNFAAEMDPMMLPAETSKSIRETGKDPDVVLPALWAKRLSMSRGIITINIKINGKLVTTNLDTSSTENIISKSAPISRHYGKSPHINYCFTAAGGKKSLYLEQLISFCHLKISLSSLRHWW</sequence>
<feature type="compositionally biased region" description="Polar residues" evidence="1">
    <location>
        <begin position="1"/>
        <end position="13"/>
    </location>
</feature>
<protein>
    <submittedName>
        <fullName evidence="2">Uncharacterized protein</fullName>
    </submittedName>
</protein>
<organism evidence="2 3">
    <name type="scientific">Cryptolaemus montrouzieri</name>
    <dbReference type="NCBI Taxonomy" id="559131"/>
    <lineage>
        <taxon>Eukaryota</taxon>
        <taxon>Metazoa</taxon>
        <taxon>Ecdysozoa</taxon>
        <taxon>Arthropoda</taxon>
        <taxon>Hexapoda</taxon>
        <taxon>Insecta</taxon>
        <taxon>Pterygota</taxon>
        <taxon>Neoptera</taxon>
        <taxon>Endopterygota</taxon>
        <taxon>Coleoptera</taxon>
        <taxon>Polyphaga</taxon>
        <taxon>Cucujiformia</taxon>
        <taxon>Coccinelloidea</taxon>
        <taxon>Coccinellidae</taxon>
        <taxon>Scymninae</taxon>
        <taxon>Scymnini</taxon>
        <taxon>Cryptolaemus</taxon>
    </lineage>
</organism>
<name>A0ABD2NSQ8_9CUCU</name>
<dbReference type="AlphaFoldDB" id="A0ABD2NSQ8"/>
<dbReference type="EMBL" id="JABFTP020000144">
    <property type="protein sequence ID" value="KAL3281700.1"/>
    <property type="molecule type" value="Genomic_DNA"/>
</dbReference>
<proteinExistence type="predicted"/>
<feature type="region of interest" description="Disordered" evidence="1">
    <location>
        <begin position="1"/>
        <end position="30"/>
    </location>
</feature>
<reference evidence="2 3" key="1">
    <citation type="journal article" date="2021" name="BMC Biol.">
        <title>Horizontally acquired antibacterial genes associated with adaptive radiation of ladybird beetles.</title>
        <authorList>
            <person name="Li H.S."/>
            <person name="Tang X.F."/>
            <person name="Huang Y.H."/>
            <person name="Xu Z.Y."/>
            <person name="Chen M.L."/>
            <person name="Du X.Y."/>
            <person name="Qiu B.Y."/>
            <person name="Chen P.T."/>
            <person name="Zhang W."/>
            <person name="Slipinski A."/>
            <person name="Escalona H.E."/>
            <person name="Waterhouse R.M."/>
            <person name="Zwick A."/>
            <person name="Pang H."/>
        </authorList>
    </citation>
    <scope>NUCLEOTIDE SEQUENCE [LARGE SCALE GENOMIC DNA]</scope>
    <source>
        <strain evidence="2">SYSU2018</strain>
    </source>
</reference>
<accession>A0ABD2NSQ8</accession>
<evidence type="ECO:0000313" key="3">
    <source>
        <dbReference type="Proteomes" id="UP001516400"/>
    </source>
</evidence>
<evidence type="ECO:0000256" key="1">
    <source>
        <dbReference type="SAM" id="MobiDB-lite"/>
    </source>
</evidence>
<dbReference type="Proteomes" id="UP001516400">
    <property type="component" value="Unassembled WGS sequence"/>
</dbReference>
<keyword evidence="3" id="KW-1185">Reference proteome</keyword>
<gene>
    <name evidence="2" type="ORF">HHI36_004906</name>
</gene>
<evidence type="ECO:0000313" key="2">
    <source>
        <dbReference type="EMBL" id="KAL3281700.1"/>
    </source>
</evidence>
<comment type="caution">
    <text evidence="2">The sequence shown here is derived from an EMBL/GenBank/DDBJ whole genome shotgun (WGS) entry which is preliminary data.</text>
</comment>